<dbReference type="Gene3D" id="1.25.40.20">
    <property type="entry name" value="Ankyrin repeat-containing domain"/>
    <property type="match status" value="2"/>
</dbReference>
<dbReference type="PANTHER" id="PTHR24198:SF165">
    <property type="entry name" value="ANKYRIN REPEAT-CONTAINING PROTEIN-RELATED"/>
    <property type="match status" value="1"/>
</dbReference>
<dbReference type="SMART" id="SM00969">
    <property type="entry name" value="SOCS_box"/>
    <property type="match status" value="1"/>
</dbReference>
<proteinExistence type="predicted"/>
<name>A0A8J1TSR2_OWEFU</name>
<dbReference type="PANTHER" id="PTHR24198">
    <property type="entry name" value="ANKYRIN REPEAT AND PROTEIN KINASE DOMAIN-CONTAINING PROTEIN"/>
    <property type="match status" value="1"/>
</dbReference>
<dbReference type="Proteomes" id="UP000749559">
    <property type="component" value="Unassembled WGS sequence"/>
</dbReference>
<dbReference type="Pfam" id="PF12796">
    <property type="entry name" value="Ank_2"/>
    <property type="match status" value="2"/>
</dbReference>
<keyword evidence="2" id="KW-1185">Reference proteome</keyword>
<dbReference type="PROSITE" id="PS50297">
    <property type="entry name" value="ANK_REP_REGION"/>
    <property type="match status" value="2"/>
</dbReference>
<protein>
    <submittedName>
        <fullName evidence="1">Uncharacterized protein</fullName>
    </submittedName>
</protein>
<evidence type="ECO:0000313" key="2">
    <source>
        <dbReference type="Proteomes" id="UP000749559"/>
    </source>
</evidence>
<comment type="caution">
    <text evidence="1">The sequence shown here is derived from an EMBL/GenBank/DDBJ whole genome shotgun (WGS) entry which is preliminary data.</text>
</comment>
<organism evidence="1 2">
    <name type="scientific">Owenia fusiformis</name>
    <name type="common">Polychaete worm</name>
    <dbReference type="NCBI Taxonomy" id="6347"/>
    <lineage>
        <taxon>Eukaryota</taxon>
        <taxon>Metazoa</taxon>
        <taxon>Spiralia</taxon>
        <taxon>Lophotrochozoa</taxon>
        <taxon>Annelida</taxon>
        <taxon>Polychaeta</taxon>
        <taxon>Sedentaria</taxon>
        <taxon>Canalipalpata</taxon>
        <taxon>Sabellida</taxon>
        <taxon>Oweniida</taxon>
        <taxon>Oweniidae</taxon>
        <taxon>Owenia</taxon>
    </lineage>
</organism>
<accession>A0A8J1TSR2</accession>
<dbReference type="Pfam" id="PF07525">
    <property type="entry name" value="SOCS_box"/>
    <property type="match status" value="1"/>
</dbReference>
<dbReference type="PROSITE" id="PS50225">
    <property type="entry name" value="SOCS"/>
    <property type="match status" value="1"/>
</dbReference>
<dbReference type="SUPFAM" id="SSF158235">
    <property type="entry name" value="SOCS box-like"/>
    <property type="match status" value="1"/>
</dbReference>
<dbReference type="InterPro" id="IPR002110">
    <property type="entry name" value="Ankyrin_rpt"/>
</dbReference>
<evidence type="ECO:0000313" key="1">
    <source>
        <dbReference type="EMBL" id="CAH1789809.1"/>
    </source>
</evidence>
<dbReference type="InterPro" id="IPR001496">
    <property type="entry name" value="SOCS_box"/>
</dbReference>
<dbReference type="InterPro" id="IPR036036">
    <property type="entry name" value="SOCS_box-like_dom_sf"/>
</dbReference>
<dbReference type="SMART" id="SM00248">
    <property type="entry name" value="ANK"/>
    <property type="match status" value="7"/>
</dbReference>
<dbReference type="CDD" id="cd03716">
    <property type="entry name" value="SOCS_ASB_like"/>
    <property type="match status" value="1"/>
</dbReference>
<dbReference type="SUPFAM" id="SSF48403">
    <property type="entry name" value="Ankyrin repeat"/>
    <property type="match status" value="1"/>
</dbReference>
<dbReference type="Gene3D" id="1.10.750.20">
    <property type="entry name" value="SOCS box"/>
    <property type="match status" value="1"/>
</dbReference>
<reference evidence="1" key="1">
    <citation type="submission" date="2022-03" db="EMBL/GenBank/DDBJ databases">
        <authorList>
            <person name="Martin C."/>
        </authorList>
    </citation>
    <scope>NUCLEOTIDE SEQUENCE</scope>
</reference>
<dbReference type="PROSITE" id="PS50088">
    <property type="entry name" value="ANK_REPEAT"/>
    <property type="match status" value="3"/>
</dbReference>
<sequence>MGKDKMSGSLRMAISRHQLRKVQDIVLNNGMPVNYQFADGSHAVHLCAEQDAHYILDFLLSMKAVPDIRNHHGQTALMLGVKHSKIVEVLIKFKCNINLGDKHYRTSLHLSASGGHDQTVNMLLAAGAKVNAVDIWGRTPLHVTLLNIARNGPFVDDYVHIIRMLLVNGAGVNKKDNQKNTPLFLAVNSGNIEVFRTLLSHGANPDQISRHNLSPLQLSVMKGQIGIFQSLIQLNCDIPKAISTKPGQHSANVRKIEKTCFQAAIDNNQIDMARVLANAGSPIHCNAWLNSRKGPGTNQWRENKEIFDWLDYITQNPLSLQQICRIILRQSLGKLLQKKLATLKFPEKLKDYILLNDVLNK</sequence>
<dbReference type="InterPro" id="IPR036770">
    <property type="entry name" value="Ankyrin_rpt-contain_sf"/>
</dbReference>
<dbReference type="AlphaFoldDB" id="A0A8J1TSR2"/>
<dbReference type="GO" id="GO:0035556">
    <property type="term" value="P:intracellular signal transduction"/>
    <property type="evidence" value="ECO:0007669"/>
    <property type="project" value="InterPro"/>
</dbReference>
<gene>
    <name evidence="1" type="ORF">OFUS_LOCUS15102</name>
</gene>
<dbReference type="OrthoDB" id="6283900at2759"/>
<dbReference type="EMBL" id="CAIIXF020000007">
    <property type="protein sequence ID" value="CAH1789809.1"/>
    <property type="molecule type" value="Genomic_DNA"/>
</dbReference>